<dbReference type="Gene3D" id="1.10.20.10">
    <property type="entry name" value="Histone, subunit A"/>
    <property type="match status" value="1"/>
</dbReference>
<dbReference type="CDD" id="cd22929">
    <property type="entry name" value="HFD_POLE4-like"/>
    <property type="match status" value="1"/>
</dbReference>
<gene>
    <name evidence="5" type="primary">POLE4</name>
    <name evidence="5" type="ORF">GWK47_001663</name>
</gene>
<name>A0A8J4XSW7_CHIOP</name>
<dbReference type="Pfam" id="PF00808">
    <property type="entry name" value="CBFD_NFYB_HMF"/>
    <property type="match status" value="1"/>
</dbReference>
<organism evidence="5 6">
    <name type="scientific">Chionoecetes opilio</name>
    <name type="common">Atlantic snow crab</name>
    <name type="synonym">Cancer opilio</name>
    <dbReference type="NCBI Taxonomy" id="41210"/>
    <lineage>
        <taxon>Eukaryota</taxon>
        <taxon>Metazoa</taxon>
        <taxon>Ecdysozoa</taxon>
        <taxon>Arthropoda</taxon>
        <taxon>Crustacea</taxon>
        <taxon>Multicrustacea</taxon>
        <taxon>Malacostraca</taxon>
        <taxon>Eumalacostraca</taxon>
        <taxon>Eucarida</taxon>
        <taxon>Decapoda</taxon>
        <taxon>Pleocyemata</taxon>
        <taxon>Brachyura</taxon>
        <taxon>Eubrachyura</taxon>
        <taxon>Majoidea</taxon>
        <taxon>Majidae</taxon>
        <taxon>Chionoecetes</taxon>
    </lineage>
</organism>
<dbReference type="InterPro" id="IPR050568">
    <property type="entry name" value="Transcr_DNA_Rep_Reg"/>
</dbReference>
<dbReference type="PANTHER" id="PTHR10252">
    <property type="entry name" value="HISTONE-LIKE TRANSCRIPTION FACTOR CCAAT-RELATED"/>
    <property type="match status" value="1"/>
</dbReference>
<feature type="domain" description="Transcription factor CBF/NF-Y/archaeal histone" evidence="4">
    <location>
        <begin position="29"/>
        <end position="91"/>
    </location>
</feature>
<evidence type="ECO:0000313" key="5">
    <source>
        <dbReference type="EMBL" id="KAG0714246.1"/>
    </source>
</evidence>
<keyword evidence="6" id="KW-1185">Reference proteome</keyword>
<accession>A0A8J4XSW7</accession>
<dbReference type="GO" id="GO:0008622">
    <property type="term" value="C:epsilon DNA polymerase complex"/>
    <property type="evidence" value="ECO:0007669"/>
    <property type="project" value="TreeGrafter"/>
</dbReference>
<dbReference type="OrthoDB" id="636685at2759"/>
<dbReference type="AlphaFoldDB" id="A0A8J4XSW7"/>
<dbReference type="InterPro" id="IPR003958">
    <property type="entry name" value="CBFA_NFYB_domain"/>
</dbReference>
<protein>
    <submittedName>
        <fullName evidence="5">DNA polymerase epsilon subunit 4</fullName>
    </submittedName>
</protein>
<evidence type="ECO:0000256" key="3">
    <source>
        <dbReference type="SAM" id="MobiDB-lite"/>
    </source>
</evidence>
<evidence type="ECO:0000256" key="1">
    <source>
        <dbReference type="ARBA" id="ARBA00004123"/>
    </source>
</evidence>
<dbReference type="Proteomes" id="UP000770661">
    <property type="component" value="Unassembled WGS sequence"/>
</dbReference>
<dbReference type="SUPFAM" id="SSF47113">
    <property type="entry name" value="Histone-fold"/>
    <property type="match status" value="1"/>
</dbReference>
<feature type="region of interest" description="Disordered" evidence="3">
    <location>
        <begin position="1"/>
        <end position="27"/>
    </location>
</feature>
<dbReference type="GO" id="GO:0046982">
    <property type="term" value="F:protein heterodimerization activity"/>
    <property type="evidence" value="ECO:0007669"/>
    <property type="project" value="InterPro"/>
</dbReference>
<keyword evidence="2" id="KW-0539">Nucleus</keyword>
<proteinExistence type="predicted"/>
<evidence type="ECO:0000259" key="4">
    <source>
        <dbReference type="Pfam" id="PF00808"/>
    </source>
</evidence>
<sequence length="108" mass="11869">MAGTESEAATMEDPGQEGEGEEDGRAGHRLPLARVKRIMKADPDLQLTSQDAVFLIAKATELFVESLVQEAYQFTLKGRKKTVTRRDVDNCIEAIDALAFLDGALDWS</sequence>
<evidence type="ECO:0000256" key="2">
    <source>
        <dbReference type="ARBA" id="ARBA00023242"/>
    </source>
</evidence>
<comment type="caution">
    <text evidence="5">The sequence shown here is derived from an EMBL/GenBank/DDBJ whole genome shotgun (WGS) entry which is preliminary data.</text>
</comment>
<dbReference type="GO" id="GO:0006261">
    <property type="term" value="P:DNA-templated DNA replication"/>
    <property type="evidence" value="ECO:0007669"/>
    <property type="project" value="TreeGrafter"/>
</dbReference>
<evidence type="ECO:0000313" key="6">
    <source>
        <dbReference type="Proteomes" id="UP000770661"/>
    </source>
</evidence>
<reference evidence="5" key="1">
    <citation type="submission" date="2020-07" db="EMBL/GenBank/DDBJ databases">
        <title>The High-quality genome of the commercially important snow crab, Chionoecetes opilio.</title>
        <authorList>
            <person name="Jeong J.-H."/>
            <person name="Ryu S."/>
        </authorList>
    </citation>
    <scope>NUCLEOTIDE SEQUENCE</scope>
    <source>
        <strain evidence="5">MADBK_172401_WGS</strain>
        <tissue evidence="5">Digestive gland</tissue>
    </source>
</reference>
<comment type="subcellular location">
    <subcellularLocation>
        <location evidence="1">Nucleus</location>
    </subcellularLocation>
</comment>
<dbReference type="EMBL" id="JACEEZ010020705">
    <property type="protein sequence ID" value="KAG0714246.1"/>
    <property type="molecule type" value="Genomic_DNA"/>
</dbReference>
<dbReference type="PANTHER" id="PTHR10252:SF79">
    <property type="entry name" value="DNA POLYMERASE EPSILON SUBUNIT 4"/>
    <property type="match status" value="1"/>
</dbReference>
<dbReference type="InterPro" id="IPR009072">
    <property type="entry name" value="Histone-fold"/>
</dbReference>